<dbReference type="EMBL" id="CP001958">
    <property type="protein sequence ID" value="ADG99012.1"/>
    <property type="molecule type" value="Genomic_DNA"/>
</dbReference>
<protein>
    <recommendedName>
        <fullName evidence="1">DUF1023 domain-containing protein</fullName>
    </recommendedName>
</protein>
<dbReference type="Pfam" id="PF06259">
    <property type="entry name" value="Abhydrolase_8"/>
    <property type="match status" value="1"/>
</dbReference>
<dbReference type="RefSeq" id="WP_013139461.1">
    <property type="nucleotide sequence ID" value="NC_014168.1"/>
</dbReference>
<evidence type="ECO:0000313" key="3">
    <source>
        <dbReference type="Proteomes" id="UP000002247"/>
    </source>
</evidence>
<keyword evidence="3" id="KW-1185">Reference proteome</keyword>
<dbReference type="KEGG" id="srt:Srot_2575"/>
<reference evidence="2 3" key="1">
    <citation type="journal article" date="2010" name="Stand. Genomic Sci.">
        <title>Complete genome sequence of Segniliparus rotundus type strain (CDC 1076).</title>
        <authorList>
            <person name="Sikorski J."/>
            <person name="Lapidus A."/>
            <person name="Copeland A."/>
            <person name="Misra M."/>
            <person name="Glavina Del Rio T."/>
            <person name="Nolan M."/>
            <person name="Lucas S."/>
            <person name="Chen F."/>
            <person name="Tice H."/>
            <person name="Cheng J.F."/>
            <person name="Jando M."/>
            <person name="Schneider S."/>
            <person name="Bruce D."/>
            <person name="Goodwin L."/>
            <person name="Pitluck S."/>
            <person name="Liolios K."/>
            <person name="Mikhailova N."/>
            <person name="Pati A."/>
            <person name="Ivanova N."/>
            <person name="Mavromatis K."/>
            <person name="Chen A."/>
            <person name="Palaniappan K."/>
            <person name="Chertkov O."/>
            <person name="Land M."/>
            <person name="Hauser L."/>
            <person name="Chang Y.J."/>
            <person name="Jeffries C.D."/>
            <person name="Brettin T."/>
            <person name="Detter J.C."/>
            <person name="Han C."/>
            <person name="Rohde M."/>
            <person name="Goker M."/>
            <person name="Bristow J."/>
            <person name="Eisen J.A."/>
            <person name="Markowitz V."/>
            <person name="Hugenholtz P."/>
            <person name="Kyrpides N.C."/>
            <person name="Klenk H.P."/>
        </authorList>
    </citation>
    <scope>NUCLEOTIDE SEQUENCE [LARGE SCALE GENOMIC DNA]</scope>
    <source>
        <strain evidence="3">ATCC BAA-972 / CDC 1076 / CIP 108378 / DSM 44985 / JCM 13578</strain>
    </source>
</reference>
<proteinExistence type="predicted"/>
<evidence type="ECO:0000259" key="1">
    <source>
        <dbReference type="Pfam" id="PF06259"/>
    </source>
</evidence>
<dbReference type="InterPro" id="IPR029058">
    <property type="entry name" value="AB_hydrolase_fold"/>
</dbReference>
<name>D6ZC43_SEGRD</name>
<sequence length="620" mass="67478">MSAALTRSRLERFDPAMFTRAADILSKQAQVAEERSQGFAEGLVQQSTGRWTGAAADALHDRAAGFEGTHRKEQMVLLNAMSIANLTQGHLSEAKGKILGKVAEVEGMPMFFQSEDGSRSYDCGDPFEVADDFTVHVKPLPGVPWELVQLLQARAFQLTEDVKALVGQFESLDAQLGQQIRHAVDFSGLALDANGHPYTPYDPSRDAKEAVEGMASGAVPDNPFILRYQWGKLTDEEKYEMHRRHPHIGDLDGIPAVDKDKYNRATFERETDEKKQNLQRIMDEHKDWKLDHAPHDPWTSEGREWLEWKKRADAAHTDLQKSLDLQNALKPVLDPNGNEITGQHRYLLQHDQDGRHVVVSAGNPDTATNTATFVPGTGEHADHLPGDMSRIDRMFDSAVKAGSPKDGTSVIAWFGYDAPDWVGENNPSSPAGAEAGAPLLDRFQDGLRATHEGDPAHATVVGHSYGSTVVGEAASHGRTLNADEVIYMGSPGVEMQSPSDLSLTGVPPSQAADHTWAAADKYDPVPLSEHAPVVHGPFGIPIPALPGTGLGPFGDAPLGPAPTGSDFNLPKSQIIPVDPHPPNPLDPFDYAHAHSEYWDNTPGKDTALRTMGTIISRPKQ</sequence>
<dbReference type="eggNOG" id="COG1340">
    <property type="taxonomic scope" value="Bacteria"/>
</dbReference>
<dbReference type="AlphaFoldDB" id="D6ZC43"/>
<accession>D6ZC43</accession>
<dbReference type="HOGENOM" id="CLU_025057_2_1_11"/>
<dbReference type="Proteomes" id="UP000002247">
    <property type="component" value="Chromosome"/>
</dbReference>
<dbReference type="SUPFAM" id="SSF53474">
    <property type="entry name" value="alpha/beta-Hydrolases"/>
    <property type="match status" value="1"/>
</dbReference>
<evidence type="ECO:0000313" key="2">
    <source>
        <dbReference type="EMBL" id="ADG99012.1"/>
    </source>
</evidence>
<dbReference type="InterPro" id="IPR010427">
    <property type="entry name" value="DUF1023"/>
</dbReference>
<feature type="domain" description="DUF1023" evidence="1">
    <location>
        <begin position="356"/>
        <end position="504"/>
    </location>
</feature>
<organism evidence="2 3">
    <name type="scientific">Segniliparus rotundus (strain ATCC BAA-972 / CDC 1076 / CIP 108378 / DSM 44985 / JCM 13578)</name>
    <dbReference type="NCBI Taxonomy" id="640132"/>
    <lineage>
        <taxon>Bacteria</taxon>
        <taxon>Bacillati</taxon>
        <taxon>Actinomycetota</taxon>
        <taxon>Actinomycetes</taxon>
        <taxon>Mycobacteriales</taxon>
        <taxon>Segniliparaceae</taxon>
        <taxon>Segniliparus</taxon>
    </lineage>
</organism>
<dbReference type="STRING" id="640132.Srot_2575"/>
<dbReference type="ESTHER" id="segrd-d6zc43">
    <property type="family name" value="Duf_1023"/>
</dbReference>
<gene>
    <name evidence="2" type="ordered locus">Srot_2575</name>
</gene>